<dbReference type="EMBL" id="JANBPG010000243">
    <property type="protein sequence ID" value="KAJ1898378.1"/>
    <property type="molecule type" value="Genomic_DNA"/>
</dbReference>
<keyword evidence="2" id="KW-1185">Reference proteome</keyword>
<name>A0ACC1IPI2_9FUNG</name>
<evidence type="ECO:0000313" key="1">
    <source>
        <dbReference type="EMBL" id="KAJ1898378.1"/>
    </source>
</evidence>
<organism evidence="1 2">
    <name type="scientific">Kickxella alabastrina</name>
    <dbReference type="NCBI Taxonomy" id="61397"/>
    <lineage>
        <taxon>Eukaryota</taxon>
        <taxon>Fungi</taxon>
        <taxon>Fungi incertae sedis</taxon>
        <taxon>Zoopagomycota</taxon>
        <taxon>Kickxellomycotina</taxon>
        <taxon>Kickxellomycetes</taxon>
        <taxon>Kickxellales</taxon>
        <taxon>Kickxellaceae</taxon>
        <taxon>Kickxella</taxon>
    </lineage>
</organism>
<sequence length="392" mass="42492">MARFPVSLVETSSQGIVVFVSENNFSVADSAGKIIASTSESQANSDNVTKISGPSDVSSNPSDTTIRAASFSRDGQLFAICTADKGIMIYDTKTWTVQRQLKTEKRTNAICFDPQGAFLVTADKFGDSYRIPTVSEGPTEMLLGHVSILCSVDFSYGSPTYVLSCDRDEKLRVSKYPNAYNIEAFGLGHREFVTSVATAEFAPTVAVTGSGDGTVRLWRIATGELLQTIELAEYLRVYYENGKTLCGENTFHDRSAATERYGVLRVRAVEALGAFVVAVERIPALLVLPMAEDSGFGRPMVVDLEAVPTDVAALGDRMVVSFVPRVDQGALVTAIKRDGEGFGVDGGLARALAENVVTREAESVPEVQSIFVWGNKMFLERPQEENEDEDAE</sequence>
<reference evidence="1" key="1">
    <citation type="submission" date="2022-07" db="EMBL/GenBank/DDBJ databases">
        <title>Phylogenomic reconstructions and comparative analyses of Kickxellomycotina fungi.</title>
        <authorList>
            <person name="Reynolds N.K."/>
            <person name="Stajich J.E."/>
            <person name="Barry K."/>
            <person name="Grigoriev I.V."/>
            <person name="Crous P."/>
            <person name="Smith M.E."/>
        </authorList>
    </citation>
    <scope>NUCLEOTIDE SEQUENCE</scope>
    <source>
        <strain evidence="1">Benny 63K</strain>
    </source>
</reference>
<evidence type="ECO:0000313" key="2">
    <source>
        <dbReference type="Proteomes" id="UP001150581"/>
    </source>
</evidence>
<comment type="caution">
    <text evidence="1">The sequence shown here is derived from an EMBL/GenBank/DDBJ whole genome shotgun (WGS) entry which is preliminary data.</text>
</comment>
<dbReference type="Proteomes" id="UP001150581">
    <property type="component" value="Unassembled WGS sequence"/>
</dbReference>
<proteinExistence type="predicted"/>
<accession>A0ACC1IPI2</accession>
<protein>
    <submittedName>
        <fullName evidence="1">Uncharacterized protein</fullName>
    </submittedName>
</protein>
<gene>
    <name evidence="1" type="ORF">LPJ66_002787</name>
</gene>